<accession>A0ABD3JYA7</accession>
<organism evidence="2 3">
    <name type="scientific">Eucalyptus globulus</name>
    <name type="common">Tasmanian blue gum</name>
    <dbReference type="NCBI Taxonomy" id="34317"/>
    <lineage>
        <taxon>Eukaryota</taxon>
        <taxon>Viridiplantae</taxon>
        <taxon>Streptophyta</taxon>
        <taxon>Embryophyta</taxon>
        <taxon>Tracheophyta</taxon>
        <taxon>Spermatophyta</taxon>
        <taxon>Magnoliopsida</taxon>
        <taxon>eudicotyledons</taxon>
        <taxon>Gunneridae</taxon>
        <taxon>Pentapetalae</taxon>
        <taxon>rosids</taxon>
        <taxon>malvids</taxon>
        <taxon>Myrtales</taxon>
        <taxon>Myrtaceae</taxon>
        <taxon>Myrtoideae</taxon>
        <taxon>Eucalypteae</taxon>
        <taxon>Eucalyptus</taxon>
    </lineage>
</organism>
<gene>
    <name evidence="2" type="ORF">ACJRO7_028831</name>
</gene>
<comment type="caution">
    <text evidence="2">The sequence shown here is derived from an EMBL/GenBank/DDBJ whole genome shotgun (WGS) entry which is preliminary data.</text>
</comment>
<dbReference type="EMBL" id="JBJKBG010000007">
    <property type="protein sequence ID" value="KAL3732048.1"/>
    <property type="molecule type" value="Genomic_DNA"/>
</dbReference>
<dbReference type="AlphaFoldDB" id="A0ABD3JYA7"/>
<dbReference type="Proteomes" id="UP001634007">
    <property type="component" value="Unassembled WGS sequence"/>
</dbReference>
<evidence type="ECO:0008006" key="4">
    <source>
        <dbReference type="Google" id="ProtNLM"/>
    </source>
</evidence>
<protein>
    <recommendedName>
        <fullName evidence="4">Thionin-like protein</fullName>
    </recommendedName>
</protein>
<keyword evidence="3" id="KW-1185">Reference proteome</keyword>
<feature type="chain" id="PRO_5044789428" description="Thionin-like protein" evidence="1">
    <location>
        <begin position="29"/>
        <end position="116"/>
    </location>
</feature>
<keyword evidence="1" id="KW-0732">Signal</keyword>
<evidence type="ECO:0000313" key="2">
    <source>
        <dbReference type="EMBL" id="KAL3732048.1"/>
    </source>
</evidence>
<reference evidence="2 3" key="1">
    <citation type="submission" date="2024-11" db="EMBL/GenBank/DDBJ databases">
        <title>Chromosome-level genome assembly of Eucalyptus globulus Labill. provides insights into its genome evolution.</title>
        <authorList>
            <person name="Li X."/>
        </authorList>
    </citation>
    <scope>NUCLEOTIDE SEQUENCE [LARGE SCALE GENOMIC DNA]</scope>
    <source>
        <strain evidence="2">CL2024</strain>
        <tissue evidence="2">Fresh tender leaves</tissue>
    </source>
</reference>
<feature type="signal peptide" evidence="1">
    <location>
        <begin position="1"/>
        <end position="28"/>
    </location>
</feature>
<evidence type="ECO:0000256" key="1">
    <source>
        <dbReference type="SAM" id="SignalP"/>
    </source>
</evidence>
<name>A0ABD3JYA7_EUCGL</name>
<proteinExistence type="predicted"/>
<sequence>MAVTTSKRVGSVLLVAALILWSSMGADADVRTLSFWKKIKCAVKCFKRPFLCVLRCLNGRSKKSLMSASEQCDVGCFLSTCLDYHHDTKKVGVYVKKVRTCADSCSQSCRKTHSLN</sequence>
<evidence type="ECO:0000313" key="3">
    <source>
        <dbReference type="Proteomes" id="UP001634007"/>
    </source>
</evidence>